<protein>
    <submittedName>
        <fullName evidence="1">Uncharacterized protein</fullName>
    </submittedName>
</protein>
<gene>
    <name evidence="1" type="ORF">NCTC10754_04703</name>
</gene>
<evidence type="ECO:0000313" key="2">
    <source>
        <dbReference type="Proteomes" id="UP000330809"/>
    </source>
</evidence>
<evidence type="ECO:0000313" key="1">
    <source>
        <dbReference type="EMBL" id="VFB22019.1"/>
    </source>
</evidence>
<name>A0A449IRL4_PSEFR</name>
<dbReference type="Proteomes" id="UP000330809">
    <property type="component" value="Unassembled WGS sequence"/>
</dbReference>
<reference evidence="1 2" key="1">
    <citation type="submission" date="2019-02" db="EMBL/GenBank/DDBJ databases">
        <authorList>
            <consortium name="Pathogen Informatics"/>
        </authorList>
    </citation>
    <scope>NUCLEOTIDE SEQUENCE [LARGE SCALE GENOMIC DNA]</scope>
    <source>
        <strain evidence="1 2">3012STDY7103891</strain>
    </source>
</reference>
<proteinExistence type="predicted"/>
<dbReference type="AlphaFoldDB" id="A0A449IRL4"/>
<dbReference type="RefSeq" id="WP_133145000.1">
    <property type="nucleotide sequence ID" value="NZ_CAACYJ010000040.1"/>
</dbReference>
<dbReference type="EMBL" id="CAACYJ010000040">
    <property type="protein sequence ID" value="VFB22019.1"/>
    <property type="molecule type" value="Genomic_DNA"/>
</dbReference>
<accession>A0A449IRL4</accession>
<sequence>MPESFYPSQKRSRHPTMFLAIDMWGIEGEYADGNWHVLLHRFAVDWSQKHPEQATATLWSSVQPCSIFTNGSSCYIAGSAHLPDAFFQQLEVFLRAAFGDCARIGGEIQVNVDEWRVYLHFESGGIWEKYNGYEWRALEL</sequence>
<organism evidence="1 2">
    <name type="scientific">Pseudomonas fragi</name>
    <dbReference type="NCBI Taxonomy" id="296"/>
    <lineage>
        <taxon>Bacteria</taxon>
        <taxon>Pseudomonadati</taxon>
        <taxon>Pseudomonadota</taxon>
        <taxon>Gammaproteobacteria</taxon>
        <taxon>Pseudomonadales</taxon>
        <taxon>Pseudomonadaceae</taxon>
        <taxon>Pseudomonas</taxon>
    </lineage>
</organism>